<keyword evidence="2" id="KW-0812">Transmembrane</keyword>
<feature type="transmembrane region" description="Helical" evidence="2">
    <location>
        <begin position="28"/>
        <end position="52"/>
    </location>
</feature>
<keyword evidence="2" id="KW-0472">Membrane</keyword>
<keyword evidence="4" id="KW-1185">Reference proteome</keyword>
<keyword evidence="2" id="KW-1133">Transmembrane helix</keyword>
<evidence type="ECO:0000256" key="1">
    <source>
        <dbReference type="SAM" id="MobiDB-lite"/>
    </source>
</evidence>
<accession>A0ABX0TGY1</accession>
<evidence type="ECO:0000256" key="2">
    <source>
        <dbReference type="SAM" id="Phobius"/>
    </source>
</evidence>
<proteinExistence type="predicted"/>
<comment type="caution">
    <text evidence="3">The sequence shown here is derived from an EMBL/GenBank/DDBJ whole genome shotgun (WGS) entry which is preliminary data.</text>
</comment>
<evidence type="ECO:0000313" key="3">
    <source>
        <dbReference type="EMBL" id="NIJ01778.1"/>
    </source>
</evidence>
<feature type="compositionally biased region" description="Basic and acidic residues" evidence="1">
    <location>
        <begin position="1"/>
        <end position="19"/>
    </location>
</feature>
<evidence type="ECO:0008006" key="5">
    <source>
        <dbReference type="Google" id="ProtNLM"/>
    </source>
</evidence>
<feature type="compositionally biased region" description="Basic and acidic residues" evidence="1">
    <location>
        <begin position="224"/>
        <end position="250"/>
    </location>
</feature>
<protein>
    <recommendedName>
        <fullName evidence="5">Tetratricopeptide repeat protein</fullName>
    </recommendedName>
</protein>
<feature type="compositionally biased region" description="Low complexity" evidence="1">
    <location>
        <begin position="210"/>
        <end position="223"/>
    </location>
</feature>
<dbReference type="RefSeq" id="WP_167265911.1">
    <property type="nucleotide sequence ID" value="NZ_BAAAVO010000012.1"/>
</dbReference>
<name>A0ABX0TGY1_9MICC</name>
<organism evidence="3 4">
    <name type="scientific">Paenarthrobacter ilicis</name>
    <dbReference type="NCBI Taxonomy" id="43665"/>
    <lineage>
        <taxon>Bacteria</taxon>
        <taxon>Bacillati</taxon>
        <taxon>Actinomycetota</taxon>
        <taxon>Actinomycetes</taxon>
        <taxon>Micrococcales</taxon>
        <taxon>Micrococcaceae</taxon>
        <taxon>Paenarthrobacter</taxon>
    </lineage>
</organism>
<dbReference type="Proteomes" id="UP000802392">
    <property type="component" value="Unassembled WGS sequence"/>
</dbReference>
<reference evidence="3 4" key="1">
    <citation type="submission" date="2020-03" db="EMBL/GenBank/DDBJ databases">
        <title>Genomic Encyclopedia of Type Strains, Phase III (KMG-III): the genomes of soil and plant-associated and newly described type strains.</title>
        <authorList>
            <person name="Whitman W."/>
        </authorList>
    </citation>
    <scope>NUCLEOTIDE SEQUENCE [LARGE SCALE GENOMIC DNA]</scope>
    <source>
        <strain evidence="3 4">CECT 4207</strain>
    </source>
</reference>
<gene>
    <name evidence="3" type="ORF">FHR86_002110</name>
</gene>
<feature type="region of interest" description="Disordered" evidence="1">
    <location>
        <begin position="186"/>
        <end position="250"/>
    </location>
</feature>
<feature type="region of interest" description="Disordered" evidence="1">
    <location>
        <begin position="1"/>
        <end position="22"/>
    </location>
</feature>
<evidence type="ECO:0000313" key="4">
    <source>
        <dbReference type="Proteomes" id="UP000802392"/>
    </source>
</evidence>
<dbReference type="EMBL" id="JAAOZD010000004">
    <property type="protein sequence ID" value="NIJ01778.1"/>
    <property type="molecule type" value="Genomic_DNA"/>
</dbReference>
<sequence length="250" mass="26111">MKEVNAQRSGDERREGQRRDGRRRKGRLALWSALPAIAALAVATKLISVGFLGSAAVDGYSAGHGDDVAAAASWLGAANVVEPYKAVFAAGDAQVLAGDFASARRDFEEALRLGAGVDECKVRVNLVLSVEKLGEAAADKGSADALFRDALAMIESAPATCGAPGKANENGEGESLQEAKHRLEAQLSGGADGGQSGAKDPGEADPTPDASQLKQLEQSSQQAAKERAEGMKRDEYLRGPDEGPRVDKPW</sequence>